<dbReference type="EMBL" id="PTJE01000007">
    <property type="protein sequence ID" value="PPK93274.1"/>
    <property type="molecule type" value="Genomic_DNA"/>
</dbReference>
<comment type="caution">
    <text evidence="2">The sequence shown here is derived from an EMBL/GenBank/DDBJ whole genome shotgun (WGS) entry which is preliminary data.</text>
</comment>
<dbReference type="Proteomes" id="UP000239002">
    <property type="component" value="Unassembled WGS sequence"/>
</dbReference>
<evidence type="ECO:0000313" key="2">
    <source>
        <dbReference type="EMBL" id="PPK93274.1"/>
    </source>
</evidence>
<keyword evidence="1" id="KW-1133">Transmembrane helix</keyword>
<reference evidence="2 3" key="1">
    <citation type="submission" date="2018-02" db="EMBL/GenBank/DDBJ databases">
        <title>Genomic Encyclopedia of Archaeal and Bacterial Type Strains, Phase II (KMG-II): from individual species to whole genera.</title>
        <authorList>
            <person name="Goeker M."/>
        </authorList>
    </citation>
    <scope>NUCLEOTIDE SEQUENCE [LARGE SCALE GENOMIC DNA]</scope>
    <source>
        <strain evidence="2 3">DSM 16809</strain>
    </source>
</reference>
<name>A0A2S6IGC7_9FLAO</name>
<sequence>MKTNKILLTIFVIVTFSVVINAQAAFDPEVEDVAALPGLLAAAIAGLLIGGKKLLRK</sequence>
<keyword evidence="1" id="KW-0812">Transmembrane</keyword>
<organism evidence="2 3">
    <name type="scientific">Nonlabens xylanidelens</name>
    <dbReference type="NCBI Taxonomy" id="191564"/>
    <lineage>
        <taxon>Bacteria</taxon>
        <taxon>Pseudomonadati</taxon>
        <taxon>Bacteroidota</taxon>
        <taxon>Flavobacteriia</taxon>
        <taxon>Flavobacteriales</taxon>
        <taxon>Flavobacteriaceae</taxon>
        <taxon>Nonlabens</taxon>
    </lineage>
</organism>
<keyword evidence="3" id="KW-1185">Reference proteome</keyword>
<accession>A0A2S6IGC7</accession>
<feature type="transmembrane region" description="Helical" evidence="1">
    <location>
        <begin position="34"/>
        <end position="51"/>
    </location>
</feature>
<protein>
    <submittedName>
        <fullName evidence="2">Uncharacterized protein</fullName>
    </submittedName>
</protein>
<proteinExistence type="predicted"/>
<dbReference type="AlphaFoldDB" id="A0A2S6IGC7"/>
<keyword evidence="1" id="KW-0472">Membrane</keyword>
<gene>
    <name evidence="2" type="ORF">LY01_02559</name>
</gene>
<dbReference type="RefSeq" id="WP_170034644.1">
    <property type="nucleotide sequence ID" value="NZ_MQVW01000012.1"/>
</dbReference>
<evidence type="ECO:0000256" key="1">
    <source>
        <dbReference type="SAM" id="Phobius"/>
    </source>
</evidence>
<evidence type="ECO:0000313" key="3">
    <source>
        <dbReference type="Proteomes" id="UP000239002"/>
    </source>
</evidence>